<dbReference type="Pfam" id="PF20449">
    <property type="entry name" value="DUF6706"/>
    <property type="match status" value="1"/>
</dbReference>
<accession>H2J4C3</accession>
<name>H2J4C3_MARPK</name>
<dbReference type="RefSeq" id="WP_014295850.1">
    <property type="nucleotide sequence ID" value="NC_016751.1"/>
</dbReference>
<evidence type="ECO:0000313" key="2">
    <source>
        <dbReference type="Proteomes" id="UP000007161"/>
    </source>
</evidence>
<keyword evidence="2" id="KW-1185">Reference proteome</keyword>
<dbReference type="EMBL" id="CP003257">
    <property type="protein sequence ID" value="AEX84778.1"/>
    <property type="molecule type" value="Genomic_DNA"/>
</dbReference>
<gene>
    <name evidence="1" type="ordered locus">Marpi_0328</name>
</gene>
<evidence type="ECO:0000313" key="1">
    <source>
        <dbReference type="EMBL" id="AEX84778.1"/>
    </source>
</evidence>
<sequence>MTNLERIRIELRDSNGKVFSDSELEAWLSDHGLNKDDLYTAENKISLMLAVRDALRQLLRDWDSAKTTTRGDYQESYSKTSLIREIERITREYEWDLVIGEMSYED</sequence>
<dbReference type="HOGENOM" id="CLU_2219970_0_0_0"/>
<reference evidence="2" key="2">
    <citation type="submission" date="2012-01" db="EMBL/GenBank/DDBJ databases">
        <title>Complete sequence of chromosome of Marinitoga piezophila KA3.</title>
        <authorList>
            <person name="Lucas S."/>
            <person name="Han J."/>
            <person name="Lapidus A."/>
            <person name="Cheng J.-F."/>
            <person name="Goodwin L."/>
            <person name="Pitluck S."/>
            <person name="Peters L."/>
            <person name="Mikhailova N."/>
            <person name="Teshima H."/>
            <person name="Detter J.C."/>
            <person name="Han C."/>
            <person name="Tapia R."/>
            <person name="Land M."/>
            <person name="Hauser L."/>
            <person name="Kyrpides N."/>
            <person name="Ivanova N."/>
            <person name="Pagani I."/>
            <person name="Jebbar M."/>
            <person name="Vannier P."/>
            <person name="Oger P."/>
            <person name="Cario A."/>
            <person name="Bartlett D."/>
            <person name="Noll K.M."/>
            <person name="Woyke T."/>
        </authorList>
    </citation>
    <scope>NUCLEOTIDE SEQUENCE [LARGE SCALE GENOMIC DNA]</scope>
    <source>
        <strain evidence="2">DSM 14283 / JCM 11233 / KA3</strain>
    </source>
</reference>
<dbReference type="KEGG" id="mpz:Marpi_0328"/>
<organism evidence="1 2">
    <name type="scientific">Marinitoga piezophila (strain DSM 14283 / JCM 11233 / KA3)</name>
    <dbReference type="NCBI Taxonomy" id="443254"/>
    <lineage>
        <taxon>Bacteria</taxon>
        <taxon>Thermotogati</taxon>
        <taxon>Thermotogota</taxon>
        <taxon>Thermotogae</taxon>
        <taxon>Petrotogales</taxon>
        <taxon>Petrotogaceae</taxon>
        <taxon>Marinitoga</taxon>
    </lineage>
</organism>
<dbReference type="STRING" id="443254.Marpi_0328"/>
<dbReference type="Proteomes" id="UP000007161">
    <property type="component" value="Chromosome"/>
</dbReference>
<proteinExistence type="predicted"/>
<dbReference type="AlphaFoldDB" id="H2J4C3"/>
<protein>
    <submittedName>
        <fullName evidence="1">Uncharacterized protein</fullName>
    </submittedName>
</protein>
<dbReference type="OrthoDB" id="48873at2"/>
<dbReference type="InterPro" id="IPR046552">
    <property type="entry name" value="DUF6706"/>
</dbReference>
<reference evidence="1 2" key="1">
    <citation type="journal article" date="2012" name="J. Bacteriol.">
        <title>Complete Genome Sequence of the Thermophilic, Piezophilic, Heterotrophic Bacterium Marinitoga piezophila KA3.</title>
        <authorList>
            <person name="Lucas S."/>
            <person name="Han J."/>
            <person name="Lapidus A."/>
            <person name="Cheng J.F."/>
            <person name="Goodwin L.A."/>
            <person name="Pitluck S."/>
            <person name="Peters L."/>
            <person name="Mikhailova N."/>
            <person name="Teshima H."/>
            <person name="Detter J.C."/>
            <person name="Han C."/>
            <person name="Tapia R."/>
            <person name="Land M."/>
            <person name="Hauser L."/>
            <person name="Kyrpides N.C."/>
            <person name="Ivanova N."/>
            <person name="Pagani I."/>
            <person name="Vannier P."/>
            <person name="Oger P."/>
            <person name="Bartlett D.H."/>
            <person name="Noll K.M."/>
            <person name="Woyke T."/>
            <person name="Jebbar M."/>
        </authorList>
    </citation>
    <scope>NUCLEOTIDE SEQUENCE [LARGE SCALE GENOMIC DNA]</scope>
    <source>
        <strain evidence="2">DSM 14283 / JCM 11233 / KA3</strain>
    </source>
</reference>